<dbReference type="EMBL" id="CAJNOR010001360">
    <property type="protein sequence ID" value="CAF1128656.1"/>
    <property type="molecule type" value="Genomic_DNA"/>
</dbReference>
<proteinExistence type="inferred from homology"/>
<feature type="domain" description="DDHD" evidence="4">
    <location>
        <begin position="644"/>
        <end position="861"/>
    </location>
</feature>
<accession>A0A814R8I2</accession>
<sequence>MTTISDIERINHLEWRLKRLENFIGKSDKFDKKRITEAIHDLNEQVLRQANNNNNAKSVLSKGISHLPSQCTIVSMDSSILANEINHLTSSEFQRHLMADRATKLELILADEDRIREVTKSLSEIDSLARVLDGEQFQEIPKLMSTLSKLLITHNENKNYHSEFTQDLSNFLQNYAAFTLMMDENLQQYKQILSKNQKASAEIQDNPIMNPNEKTKSSMNESSSSLNALHRLPLEPSSSSQPNPMVVIPIDENDVALTVADFSVTNSTSTTVPMSSESERHDYSPIQPYWFYSKKVQDRVTWIPFSLIDVQHLDEAYAQNREVIATNGNRYDVNLVKRIRTPVYWTDEPNAIRRSKWFYLPEQESRFIPFDEQMNETLENLYEETCRKQSWHTKHEMNNGKEILIFHSPLLMTIQAIEGDITPWANFTYETRTLKRGLPEMFFDEIKFGDKDPVQHVCFVVHGIGEACDTKFRPLIECVEDFRDTSRTILQSHFKTYVENGEIHRVEFLPVYWHGDLHMDATGVDGHLLSLTLPSVAKLRTFINTTLSDILFYTSPVYCQKIISRCISEMNRLYEIFLQRNPSFHGQVSVIGHSLGTVILYDILVNQTPATEEEAILNEAENINAMKNVCVSGTGQISIQYEKLIFPVAYFFALGSPIAMFLTVRGVTSLASDYALPTCKGLLNIFHPYDPVAYRLEPLIDPKWTVSPVLLPHHKGRKRLHLELIDGLSKATDLKQKMLDSFKNTMISITDFVQSYRSPASATTSPATALDPTATTAATTATTTAAETELELEHANDDEETHIDEWDNRPIGKLNQGRRIDYVLQHRPIEALNDYIFAFTSHVSYWDSEDTMLLIIKEILKLDGFDPEPQYETIEQMIKSNVLNYFVNNQTTKVNELRPYLAKSEQISRLITDPINIVQRLS</sequence>
<dbReference type="InterPro" id="IPR058055">
    <property type="entry name" value="PA-PLA1"/>
</dbReference>
<gene>
    <name evidence="5" type="ORF">XAT740_LOCUS19780</name>
</gene>
<dbReference type="GO" id="GO:0030134">
    <property type="term" value="C:COPII-coated ER to Golgi transport vesicle"/>
    <property type="evidence" value="ECO:0007669"/>
    <property type="project" value="TreeGrafter"/>
</dbReference>
<dbReference type="PANTHER" id="PTHR23509:SF10">
    <property type="entry name" value="LD21067P"/>
    <property type="match status" value="1"/>
</dbReference>
<dbReference type="InterPro" id="IPR004177">
    <property type="entry name" value="DDHD_dom"/>
</dbReference>
<dbReference type="PROSITE" id="PS51043">
    <property type="entry name" value="DDHD"/>
    <property type="match status" value="1"/>
</dbReference>
<organism evidence="5 6">
    <name type="scientific">Adineta ricciae</name>
    <name type="common">Rotifer</name>
    <dbReference type="NCBI Taxonomy" id="249248"/>
    <lineage>
        <taxon>Eukaryota</taxon>
        <taxon>Metazoa</taxon>
        <taxon>Spiralia</taxon>
        <taxon>Gnathifera</taxon>
        <taxon>Rotifera</taxon>
        <taxon>Eurotatoria</taxon>
        <taxon>Bdelloidea</taxon>
        <taxon>Adinetida</taxon>
        <taxon>Adinetidae</taxon>
        <taxon>Adineta</taxon>
    </lineage>
</organism>
<evidence type="ECO:0000256" key="2">
    <source>
        <dbReference type="SAM" id="MobiDB-lite"/>
    </source>
</evidence>
<dbReference type="InterPro" id="IPR009991">
    <property type="entry name" value="DCTN3"/>
</dbReference>
<dbReference type="PANTHER" id="PTHR23509">
    <property type="entry name" value="PA-PL1 PHOSPHOLIPASE FAMILY"/>
    <property type="match status" value="1"/>
</dbReference>
<evidence type="ECO:0000313" key="6">
    <source>
        <dbReference type="Proteomes" id="UP000663828"/>
    </source>
</evidence>
<dbReference type="Pfam" id="PF07426">
    <property type="entry name" value="Dynactin_p22"/>
    <property type="match status" value="1"/>
</dbReference>
<dbReference type="GO" id="GO:0046872">
    <property type="term" value="F:metal ion binding"/>
    <property type="evidence" value="ECO:0007669"/>
    <property type="project" value="InterPro"/>
</dbReference>
<dbReference type="GO" id="GO:0061640">
    <property type="term" value="P:cytoskeleton-dependent cytokinesis"/>
    <property type="evidence" value="ECO:0007669"/>
    <property type="project" value="InterPro"/>
</dbReference>
<dbReference type="AlphaFoldDB" id="A0A814R8I2"/>
<dbReference type="InterPro" id="IPR037197">
    <property type="entry name" value="WWE_dom_sf"/>
</dbReference>
<evidence type="ECO:0000259" key="3">
    <source>
        <dbReference type="PROSITE" id="PS50918"/>
    </source>
</evidence>
<feature type="domain" description="WWE" evidence="3">
    <location>
        <begin position="276"/>
        <end position="354"/>
    </location>
</feature>
<comment type="caution">
    <text evidence="5">The sequence shown here is derived from an EMBL/GenBank/DDBJ whole genome shotgun (WGS) entry which is preliminary data.</text>
</comment>
<keyword evidence="6" id="KW-1185">Reference proteome</keyword>
<dbReference type="Pfam" id="PF23464">
    <property type="entry name" value="WWE_3"/>
    <property type="match status" value="1"/>
</dbReference>
<evidence type="ECO:0000256" key="1">
    <source>
        <dbReference type="ARBA" id="ARBA00038464"/>
    </source>
</evidence>
<dbReference type="Proteomes" id="UP000663828">
    <property type="component" value="Unassembled WGS sequence"/>
</dbReference>
<protein>
    <recommendedName>
        <fullName evidence="7">DDHD domain-containing protein</fullName>
    </recommendedName>
</protein>
<dbReference type="InterPro" id="IPR004170">
    <property type="entry name" value="WWE_dom"/>
</dbReference>
<dbReference type="GO" id="GO:0005869">
    <property type="term" value="C:dynactin complex"/>
    <property type="evidence" value="ECO:0007669"/>
    <property type="project" value="InterPro"/>
</dbReference>
<reference evidence="5" key="1">
    <citation type="submission" date="2021-02" db="EMBL/GenBank/DDBJ databases">
        <authorList>
            <person name="Nowell W R."/>
        </authorList>
    </citation>
    <scope>NUCLEOTIDE SEQUENCE</scope>
</reference>
<dbReference type="InterPro" id="IPR057825">
    <property type="entry name" value="WWE_SEC23-DDH2"/>
</dbReference>
<dbReference type="Pfam" id="PF02862">
    <property type="entry name" value="DDHD"/>
    <property type="match status" value="1"/>
</dbReference>
<name>A0A814R8I2_ADIRI</name>
<comment type="similarity">
    <text evidence="1">Belongs to the PA-PLA1 family.</text>
</comment>
<evidence type="ECO:0000313" key="5">
    <source>
        <dbReference type="EMBL" id="CAF1128656.1"/>
    </source>
</evidence>
<dbReference type="SUPFAM" id="SSF117839">
    <property type="entry name" value="WWE domain"/>
    <property type="match status" value="1"/>
</dbReference>
<evidence type="ECO:0000259" key="4">
    <source>
        <dbReference type="PROSITE" id="PS51043"/>
    </source>
</evidence>
<dbReference type="SMART" id="SM01127">
    <property type="entry name" value="DDHD"/>
    <property type="match status" value="1"/>
</dbReference>
<dbReference type="PROSITE" id="PS50918">
    <property type="entry name" value="WWE"/>
    <property type="match status" value="1"/>
</dbReference>
<evidence type="ECO:0008006" key="7">
    <source>
        <dbReference type="Google" id="ProtNLM"/>
    </source>
</evidence>
<dbReference type="GO" id="GO:0004620">
    <property type="term" value="F:phospholipase activity"/>
    <property type="evidence" value="ECO:0007669"/>
    <property type="project" value="TreeGrafter"/>
</dbReference>
<dbReference type="Pfam" id="PF02825">
    <property type="entry name" value="WWE"/>
    <property type="match status" value="1"/>
</dbReference>
<feature type="region of interest" description="Disordered" evidence="2">
    <location>
        <begin position="204"/>
        <end position="226"/>
    </location>
</feature>